<evidence type="ECO:0000313" key="1">
    <source>
        <dbReference type="EMBL" id="KHJ93515.1"/>
    </source>
</evidence>
<dbReference type="AlphaFoldDB" id="A0A0B1TDR9"/>
<dbReference type="OrthoDB" id="5825880at2759"/>
<sequence>MGATRRLLRLRYGMLLPRCNGIAWLRSPRLAIAERQAIKYPRGQETPALRRLNARHDQQQEQMHPSGKRKVLVYCTVVRVVISVTKGSKKSLMDRFTDFLIRILVAIQNFCESVRRFFYHLYLVLRFIWQKPDVAWDLLCTTYHLIKVSYDAGLWSWSQLWDMLYATTIAPMINSEKAA</sequence>
<proteinExistence type="predicted"/>
<organism evidence="1 2">
    <name type="scientific">Oesophagostomum dentatum</name>
    <name type="common">Nodular worm</name>
    <dbReference type="NCBI Taxonomy" id="61180"/>
    <lineage>
        <taxon>Eukaryota</taxon>
        <taxon>Metazoa</taxon>
        <taxon>Ecdysozoa</taxon>
        <taxon>Nematoda</taxon>
        <taxon>Chromadorea</taxon>
        <taxon>Rhabditida</taxon>
        <taxon>Rhabditina</taxon>
        <taxon>Rhabditomorpha</taxon>
        <taxon>Strongyloidea</taxon>
        <taxon>Strongylidae</taxon>
        <taxon>Oesophagostomum</taxon>
    </lineage>
</organism>
<gene>
    <name evidence="1" type="ORF">OESDEN_06573</name>
</gene>
<keyword evidence="2" id="KW-1185">Reference proteome</keyword>
<name>A0A0B1TDR9_OESDE</name>
<accession>A0A0B1TDR9</accession>
<dbReference type="Proteomes" id="UP000053660">
    <property type="component" value="Unassembled WGS sequence"/>
</dbReference>
<evidence type="ECO:0000313" key="2">
    <source>
        <dbReference type="Proteomes" id="UP000053660"/>
    </source>
</evidence>
<reference evidence="1 2" key="1">
    <citation type="submission" date="2014-03" db="EMBL/GenBank/DDBJ databases">
        <title>Draft genome of the hookworm Oesophagostomum dentatum.</title>
        <authorList>
            <person name="Mitreva M."/>
        </authorList>
    </citation>
    <scope>NUCLEOTIDE SEQUENCE [LARGE SCALE GENOMIC DNA]</scope>
    <source>
        <strain evidence="1 2">OD-Hann</strain>
    </source>
</reference>
<protein>
    <submittedName>
        <fullName evidence="1">Uncharacterized protein</fullName>
    </submittedName>
</protein>
<dbReference type="EMBL" id="KN550731">
    <property type="protein sequence ID" value="KHJ93515.1"/>
    <property type="molecule type" value="Genomic_DNA"/>
</dbReference>